<evidence type="ECO:0000256" key="1">
    <source>
        <dbReference type="SAM" id="MobiDB-lite"/>
    </source>
</evidence>
<organism evidence="2 3">
    <name type="scientific">Riccia sorocarpa</name>
    <dbReference type="NCBI Taxonomy" id="122646"/>
    <lineage>
        <taxon>Eukaryota</taxon>
        <taxon>Viridiplantae</taxon>
        <taxon>Streptophyta</taxon>
        <taxon>Embryophyta</taxon>
        <taxon>Marchantiophyta</taxon>
        <taxon>Marchantiopsida</taxon>
        <taxon>Marchantiidae</taxon>
        <taxon>Marchantiales</taxon>
        <taxon>Ricciaceae</taxon>
        <taxon>Riccia</taxon>
    </lineage>
</organism>
<reference evidence="2 3" key="1">
    <citation type="submission" date="2024-09" db="EMBL/GenBank/DDBJ databases">
        <title>Chromosome-scale assembly of Riccia sorocarpa.</title>
        <authorList>
            <person name="Paukszto L."/>
        </authorList>
    </citation>
    <scope>NUCLEOTIDE SEQUENCE [LARGE SCALE GENOMIC DNA]</scope>
    <source>
        <strain evidence="2">LP-2024</strain>
        <tissue evidence="2">Aerial parts of the thallus</tissue>
    </source>
</reference>
<protein>
    <submittedName>
        <fullName evidence="2">Uncharacterized protein</fullName>
    </submittedName>
</protein>
<sequence length="186" mass="20821">MKDTAETSSPKAAPKTKLKRKTEDTAETSSPKAAPKSKLKRKMKDTAETSSPKAAPKTKLKRKTEDTAETSNPKPAGKRKADDTAEEGTPKKPQNVKAKPAKSVDVDAMKRLPKKEEEKLMKTDFNKFLSMYPFDTDDVFPISVEKIMEAPSIYVYRSVIEFYVLEMLLALGYVPKLSKLYMLNAI</sequence>
<comment type="caution">
    <text evidence="2">The sequence shown here is derived from an EMBL/GenBank/DDBJ whole genome shotgun (WGS) entry which is preliminary data.</text>
</comment>
<evidence type="ECO:0000313" key="3">
    <source>
        <dbReference type="Proteomes" id="UP001633002"/>
    </source>
</evidence>
<proteinExistence type="predicted"/>
<dbReference type="AlphaFoldDB" id="A0ABD3H6G5"/>
<dbReference type="Proteomes" id="UP001633002">
    <property type="component" value="Unassembled WGS sequence"/>
</dbReference>
<evidence type="ECO:0000313" key="2">
    <source>
        <dbReference type="EMBL" id="KAL3686436.1"/>
    </source>
</evidence>
<keyword evidence="3" id="KW-1185">Reference proteome</keyword>
<name>A0ABD3H6G5_9MARC</name>
<feature type="compositionally biased region" description="Polar residues" evidence="1">
    <location>
        <begin position="1"/>
        <end position="10"/>
    </location>
</feature>
<gene>
    <name evidence="2" type="ORF">R1sor_009010</name>
</gene>
<dbReference type="EMBL" id="JBJQOH010000005">
    <property type="protein sequence ID" value="KAL3686436.1"/>
    <property type="molecule type" value="Genomic_DNA"/>
</dbReference>
<feature type="region of interest" description="Disordered" evidence="1">
    <location>
        <begin position="1"/>
        <end position="110"/>
    </location>
</feature>
<accession>A0ABD3H6G5</accession>